<dbReference type="FunFam" id="1.20.1250.20:FF:000026">
    <property type="entry name" value="MFS quinate transporter QutD"/>
    <property type="match status" value="1"/>
</dbReference>
<evidence type="ECO:0000259" key="10">
    <source>
        <dbReference type="PROSITE" id="PS50850"/>
    </source>
</evidence>
<comment type="subcellular location">
    <subcellularLocation>
        <location evidence="1">Membrane</location>
        <topology evidence="1">Multi-pass membrane protein</topology>
    </subcellularLocation>
</comment>
<comment type="caution">
    <text evidence="11">The sequence shown here is derived from an EMBL/GenBank/DDBJ whole genome shotgun (WGS) entry which is preliminary data.</text>
</comment>
<feature type="transmembrane region" description="Helical" evidence="9">
    <location>
        <begin position="300"/>
        <end position="318"/>
    </location>
</feature>
<evidence type="ECO:0000256" key="7">
    <source>
        <dbReference type="RuleBase" id="RU003346"/>
    </source>
</evidence>
<dbReference type="GO" id="GO:0016020">
    <property type="term" value="C:membrane"/>
    <property type="evidence" value="ECO:0007669"/>
    <property type="project" value="UniProtKB-SubCell"/>
</dbReference>
<keyword evidence="4 9" id="KW-0812">Transmembrane</keyword>
<proteinExistence type="inferred from homology"/>
<dbReference type="Proteomes" id="UP000824998">
    <property type="component" value="Unassembled WGS sequence"/>
</dbReference>
<evidence type="ECO:0000256" key="4">
    <source>
        <dbReference type="ARBA" id="ARBA00022692"/>
    </source>
</evidence>
<keyword evidence="6 9" id="KW-0472">Membrane</keyword>
<comment type="similarity">
    <text evidence="2 7">Belongs to the major facilitator superfamily. Sugar transporter (TC 2.A.1.1) family.</text>
</comment>
<accession>A0A9P7YCY3</accession>
<feature type="transmembrane region" description="Helical" evidence="9">
    <location>
        <begin position="410"/>
        <end position="428"/>
    </location>
</feature>
<gene>
    <name evidence="11" type="ORF">BJ875DRAFT_111958</name>
</gene>
<feature type="transmembrane region" description="Helical" evidence="9">
    <location>
        <begin position="12"/>
        <end position="37"/>
    </location>
</feature>
<keyword evidence="3 7" id="KW-0813">Transport</keyword>
<evidence type="ECO:0000256" key="3">
    <source>
        <dbReference type="ARBA" id="ARBA00022448"/>
    </source>
</evidence>
<evidence type="ECO:0000313" key="11">
    <source>
        <dbReference type="EMBL" id="KAG9231593.1"/>
    </source>
</evidence>
<dbReference type="SUPFAM" id="SSF103473">
    <property type="entry name" value="MFS general substrate transporter"/>
    <property type="match status" value="1"/>
</dbReference>
<feature type="transmembrane region" description="Helical" evidence="9">
    <location>
        <begin position="49"/>
        <end position="70"/>
    </location>
</feature>
<dbReference type="PANTHER" id="PTHR48022:SF47">
    <property type="entry name" value="MAJOR FACILITATOR SUPERFAMILY (MFS) PROFILE DOMAIN-CONTAINING PROTEIN"/>
    <property type="match status" value="1"/>
</dbReference>
<keyword evidence="5 9" id="KW-1133">Transmembrane helix</keyword>
<keyword evidence="12" id="KW-1185">Reference proteome</keyword>
<dbReference type="OrthoDB" id="4142200at2759"/>
<sequence length="544" mass="59056">MAKLPKIYNTYFVALIATVGGMLFGFDISSMSAIVGTDQYIKYFDDPHGIVQGAIGSSLAAGSVVGSLMAGPISDKWGRRDSIFFACLWWLIGTAVQVACKNYGQLIAGRILNGVCVGITSSQVPVYLAEIAKKEKRGSIIVIQQLAIEWGIFIMFFTGYGCSFIAGTASFRTAWGVQFVPAVLLMIGLPFLPRSPRWLAKVGREEEAIQTLADIQAHGNIQDPLVVAEWEEISTVMQAERESPRGWRKFIKNGMWRRTLAGMSVQAWQQMSGANVMTYYVVYVFQMAGLNGNTNLVSSGVQYALFIIFTSAVFFFIDKTGRRPLLIYGAIGMGVCQFVVGGLMGTYGVSVPGGVGSPPNSNVVIEVQGHPAHAIIAFCYLLIIIYALTLAPVAWVYAAEVWSLDTRATGMSLAAVANWLFNFALGLFTPPAFRNITYKIFIIFGILCFAAAVQAFFTYPETCGKTLEEIEVLFSDGGPRAWKTQPGGSRLDAEIEAVRDRKAHGEDLYQTVSAARGVDGEEKGTGATTGTRHVEGGNVVQDKI</sequence>
<evidence type="ECO:0000256" key="2">
    <source>
        <dbReference type="ARBA" id="ARBA00010992"/>
    </source>
</evidence>
<evidence type="ECO:0000256" key="8">
    <source>
        <dbReference type="SAM" id="MobiDB-lite"/>
    </source>
</evidence>
<dbReference type="InterPro" id="IPR020846">
    <property type="entry name" value="MFS_dom"/>
</dbReference>
<feature type="transmembrane region" description="Helical" evidence="9">
    <location>
        <begin position="370"/>
        <end position="398"/>
    </location>
</feature>
<keyword evidence="11" id="KW-0762">Sugar transport</keyword>
<feature type="domain" description="Major facilitator superfamily (MFS) profile" evidence="10">
    <location>
        <begin position="13"/>
        <end position="463"/>
    </location>
</feature>
<evidence type="ECO:0000313" key="12">
    <source>
        <dbReference type="Proteomes" id="UP000824998"/>
    </source>
</evidence>
<dbReference type="CDD" id="cd17356">
    <property type="entry name" value="MFS_HXT"/>
    <property type="match status" value="1"/>
</dbReference>
<evidence type="ECO:0000256" key="6">
    <source>
        <dbReference type="ARBA" id="ARBA00023136"/>
    </source>
</evidence>
<reference evidence="11" key="1">
    <citation type="journal article" date="2021" name="IMA Fungus">
        <title>Genomic characterization of three marine fungi, including Emericellopsis atlantica sp. nov. with signatures of a generalist lifestyle and marine biomass degradation.</title>
        <authorList>
            <person name="Hagestad O.C."/>
            <person name="Hou L."/>
            <person name="Andersen J.H."/>
            <person name="Hansen E.H."/>
            <person name="Altermark B."/>
            <person name="Li C."/>
            <person name="Kuhnert E."/>
            <person name="Cox R.J."/>
            <person name="Crous P.W."/>
            <person name="Spatafora J.W."/>
            <person name="Lail K."/>
            <person name="Amirebrahimi M."/>
            <person name="Lipzen A."/>
            <person name="Pangilinan J."/>
            <person name="Andreopoulos W."/>
            <person name="Hayes R.D."/>
            <person name="Ng V."/>
            <person name="Grigoriev I.V."/>
            <person name="Jackson S.A."/>
            <person name="Sutton T.D.S."/>
            <person name="Dobson A.D.W."/>
            <person name="Rama T."/>
        </authorList>
    </citation>
    <scope>NUCLEOTIDE SEQUENCE</scope>
    <source>
        <strain evidence="11">TRa018bII</strain>
    </source>
</reference>
<feature type="transmembrane region" description="Helical" evidence="9">
    <location>
        <begin position="150"/>
        <end position="169"/>
    </location>
</feature>
<evidence type="ECO:0000256" key="5">
    <source>
        <dbReference type="ARBA" id="ARBA00022989"/>
    </source>
</evidence>
<feature type="transmembrane region" description="Helical" evidence="9">
    <location>
        <begin position="175"/>
        <end position="192"/>
    </location>
</feature>
<name>A0A9P7YCY3_9HELO</name>
<organism evidence="11 12">
    <name type="scientific">Amylocarpus encephaloides</name>
    <dbReference type="NCBI Taxonomy" id="45428"/>
    <lineage>
        <taxon>Eukaryota</taxon>
        <taxon>Fungi</taxon>
        <taxon>Dikarya</taxon>
        <taxon>Ascomycota</taxon>
        <taxon>Pezizomycotina</taxon>
        <taxon>Leotiomycetes</taxon>
        <taxon>Helotiales</taxon>
        <taxon>Helotiales incertae sedis</taxon>
        <taxon>Amylocarpus</taxon>
    </lineage>
</organism>
<dbReference type="InterPro" id="IPR005829">
    <property type="entry name" value="Sugar_transporter_CS"/>
</dbReference>
<dbReference type="PROSITE" id="PS00217">
    <property type="entry name" value="SUGAR_TRANSPORT_2"/>
    <property type="match status" value="1"/>
</dbReference>
<dbReference type="GO" id="GO:0005351">
    <property type="term" value="F:carbohydrate:proton symporter activity"/>
    <property type="evidence" value="ECO:0007669"/>
    <property type="project" value="TreeGrafter"/>
</dbReference>
<evidence type="ECO:0000256" key="9">
    <source>
        <dbReference type="SAM" id="Phobius"/>
    </source>
</evidence>
<dbReference type="PANTHER" id="PTHR48022">
    <property type="entry name" value="PLASTIDIC GLUCOSE TRANSPORTER 4"/>
    <property type="match status" value="1"/>
</dbReference>
<feature type="transmembrane region" description="Helical" evidence="9">
    <location>
        <begin position="267"/>
        <end position="288"/>
    </location>
</feature>
<feature type="transmembrane region" description="Helical" evidence="9">
    <location>
        <begin position="440"/>
        <end position="459"/>
    </location>
</feature>
<protein>
    <submittedName>
        <fullName evidence="11">Sugar transporter</fullName>
    </submittedName>
</protein>
<dbReference type="InterPro" id="IPR050360">
    <property type="entry name" value="MFS_Sugar_Transporters"/>
</dbReference>
<dbReference type="PRINTS" id="PR00171">
    <property type="entry name" value="SUGRTRNSPORT"/>
</dbReference>
<dbReference type="InterPro" id="IPR036259">
    <property type="entry name" value="MFS_trans_sf"/>
</dbReference>
<dbReference type="Gene3D" id="1.20.1250.20">
    <property type="entry name" value="MFS general substrate transporter like domains"/>
    <property type="match status" value="1"/>
</dbReference>
<feature type="transmembrane region" description="Helical" evidence="9">
    <location>
        <begin position="325"/>
        <end position="350"/>
    </location>
</feature>
<dbReference type="Pfam" id="PF00083">
    <property type="entry name" value="Sugar_tr"/>
    <property type="match status" value="1"/>
</dbReference>
<evidence type="ECO:0000256" key="1">
    <source>
        <dbReference type="ARBA" id="ARBA00004141"/>
    </source>
</evidence>
<dbReference type="AlphaFoldDB" id="A0A9P7YCY3"/>
<feature type="region of interest" description="Disordered" evidence="8">
    <location>
        <begin position="519"/>
        <end position="544"/>
    </location>
</feature>
<dbReference type="InterPro" id="IPR003663">
    <property type="entry name" value="Sugar/inositol_transpt"/>
</dbReference>
<dbReference type="NCBIfam" id="TIGR00879">
    <property type="entry name" value="SP"/>
    <property type="match status" value="1"/>
</dbReference>
<dbReference type="PROSITE" id="PS00216">
    <property type="entry name" value="SUGAR_TRANSPORT_1"/>
    <property type="match status" value="1"/>
</dbReference>
<dbReference type="EMBL" id="MU251591">
    <property type="protein sequence ID" value="KAG9231593.1"/>
    <property type="molecule type" value="Genomic_DNA"/>
</dbReference>
<dbReference type="InterPro" id="IPR005828">
    <property type="entry name" value="MFS_sugar_transport-like"/>
</dbReference>
<dbReference type="PROSITE" id="PS50850">
    <property type="entry name" value="MFS"/>
    <property type="match status" value="1"/>
</dbReference>